<organism evidence="1 2">
    <name type="scientific">Arctium lappa</name>
    <name type="common">Greater burdock</name>
    <name type="synonym">Lappa major</name>
    <dbReference type="NCBI Taxonomy" id="4217"/>
    <lineage>
        <taxon>Eukaryota</taxon>
        <taxon>Viridiplantae</taxon>
        <taxon>Streptophyta</taxon>
        <taxon>Embryophyta</taxon>
        <taxon>Tracheophyta</taxon>
        <taxon>Spermatophyta</taxon>
        <taxon>Magnoliopsida</taxon>
        <taxon>eudicotyledons</taxon>
        <taxon>Gunneridae</taxon>
        <taxon>Pentapetalae</taxon>
        <taxon>asterids</taxon>
        <taxon>campanulids</taxon>
        <taxon>Asterales</taxon>
        <taxon>Asteraceae</taxon>
        <taxon>Carduoideae</taxon>
        <taxon>Cardueae</taxon>
        <taxon>Arctiinae</taxon>
        <taxon>Arctium</taxon>
    </lineage>
</organism>
<accession>A0ACB8YAM8</accession>
<name>A0ACB8YAM8_ARCLA</name>
<reference evidence="1 2" key="2">
    <citation type="journal article" date="2022" name="Mol. Ecol. Resour.">
        <title>The genomes of chicory, endive, great burdock and yacon provide insights into Asteraceae paleo-polyploidization history and plant inulin production.</title>
        <authorList>
            <person name="Fan W."/>
            <person name="Wang S."/>
            <person name="Wang H."/>
            <person name="Wang A."/>
            <person name="Jiang F."/>
            <person name="Liu H."/>
            <person name="Zhao H."/>
            <person name="Xu D."/>
            <person name="Zhang Y."/>
        </authorList>
    </citation>
    <scope>NUCLEOTIDE SEQUENCE [LARGE SCALE GENOMIC DNA]</scope>
    <source>
        <strain evidence="2">cv. Niubang</strain>
    </source>
</reference>
<evidence type="ECO:0000313" key="1">
    <source>
        <dbReference type="EMBL" id="KAI3681906.1"/>
    </source>
</evidence>
<proteinExistence type="predicted"/>
<dbReference type="EMBL" id="CM042059">
    <property type="protein sequence ID" value="KAI3681906.1"/>
    <property type="molecule type" value="Genomic_DNA"/>
</dbReference>
<sequence>MPWWQSRYRTEQQTPFGIGIGIAIGELAATIFKRLFPPTTRSRRSTSSCFAMDFNIFKLCSGLKFLGYLMILLVAAIIAVSYYVVVVITWGPQLFHGAFKSLLSFSIIILFHLLVTSYFPSFYQTSCPNFELSSSSI</sequence>
<reference evidence="2" key="1">
    <citation type="journal article" date="2022" name="Mol. Ecol. Resour.">
        <title>The genomes of chicory, endive, great burdock and yacon provide insights into Asteraceae palaeo-polyploidization history and plant inulin production.</title>
        <authorList>
            <person name="Fan W."/>
            <person name="Wang S."/>
            <person name="Wang H."/>
            <person name="Wang A."/>
            <person name="Jiang F."/>
            <person name="Liu H."/>
            <person name="Zhao H."/>
            <person name="Xu D."/>
            <person name="Zhang Y."/>
        </authorList>
    </citation>
    <scope>NUCLEOTIDE SEQUENCE [LARGE SCALE GENOMIC DNA]</scope>
    <source>
        <strain evidence="2">cv. Niubang</strain>
    </source>
</reference>
<evidence type="ECO:0000313" key="2">
    <source>
        <dbReference type="Proteomes" id="UP001055879"/>
    </source>
</evidence>
<protein>
    <submittedName>
        <fullName evidence="1">Uncharacterized protein</fullName>
    </submittedName>
</protein>
<comment type="caution">
    <text evidence="1">The sequence shown here is derived from an EMBL/GenBank/DDBJ whole genome shotgun (WGS) entry which is preliminary data.</text>
</comment>
<gene>
    <name evidence="1" type="ORF">L6452_36713</name>
</gene>
<dbReference type="Proteomes" id="UP001055879">
    <property type="component" value="Linkage Group LG13"/>
</dbReference>
<keyword evidence="2" id="KW-1185">Reference proteome</keyword>